<dbReference type="AlphaFoldDB" id="A0A433ULY8"/>
<dbReference type="PROSITE" id="PS51318">
    <property type="entry name" value="TAT"/>
    <property type="match status" value="1"/>
</dbReference>
<dbReference type="RefSeq" id="WP_127055396.1">
    <property type="nucleotide sequence ID" value="NZ_RSCM01000012.1"/>
</dbReference>
<proteinExistence type="predicted"/>
<dbReference type="GO" id="GO:0004089">
    <property type="term" value="F:carbonate dehydratase activity"/>
    <property type="evidence" value="ECO:0007669"/>
    <property type="project" value="InterPro"/>
</dbReference>
<dbReference type="SUPFAM" id="SSF53056">
    <property type="entry name" value="beta-carbonic anhydrase, cab"/>
    <property type="match status" value="1"/>
</dbReference>
<dbReference type="InterPro" id="IPR046871">
    <property type="entry name" value="Pro_CA_2"/>
</dbReference>
<sequence>MNKTINQCLCCHPLASRRHFLKSLLPGAVAFSILQSAAPARAETPQTKALVLSCIDFRFMTAERYFLSRKNLWGEYDWTALAGASLAITGFPHPSDAEAFWDQLDISYRLHHIQKVIVIDHQDCGAYAMMIDSNLSKDPERELQVHTDYLNRAYWLIRNRYPDIDVELYLATLNKAEFQPILPTVENQI</sequence>
<dbReference type="Pfam" id="PF20393">
    <property type="entry name" value="Pro_CA_2"/>
    <property type="match status" value="1"/>
</dbReference>
<dbReference type="OrthoDB" id="288525at2"/>
<keyword evidence="2" id="KW-1185">Reference proteome</keyword>
<protein>
    <recommendedName>
        <fullName evidence="3">Carbonic anhydrase</fullName>
    </recommendedName>
</protein>
<dbReference type="InterPro" id="IPR006311">
    <property type="entry name" value="TAT_signal"/>
</dbReference>
<name>A0A433ULY8_ANAVA</name>
<dbReference type="GO" id="GO:0008270">
    <property type="term" value="F:zinc ion binding"/>
    <property type="evidence" value="ECO:0007669"/>
    <property type="project" value="InterPro"/>
</dbReference>
<reference evidence="1 2" key="1">
    <citation type="journal article" date="2019" name="Genome Biol. Evol.">
        <title>Day and night: Metabolic profiles and evolutionary relationships of six axenic non-marine cyanobacteria.</title>
        <authorList>
            <person name="Will S.E."/>
            <person name="Henke P."/>
            <person name="Boedeker C."/>
            <person name="Huang S."/>
            <person name="Brinkmann H."/>
            <person name="Rohde M."/>
            <person name="Jarek M."/>
            <person name="Friedl T."/>
            <person name="Seufert S."/>
            <person name="Schumacher M."/>
            <person name="Overmann J."/>
            <person name="Neumann-Schaal M."/>
            <person name="Petersen J."/>
        </authorList>
    </citation>
    <scope>NUCLEOTIDE SEQUENCE [LARGE SCALE GENOMIC DNA]</scope>
    <source>
        <strain evidence="1 2">SAG 1403-4b</strain>
    </source>
</reference>
<evidence type="ECO:0000313" key="1">
    <source>
        <dbReference type="EMBL" id="RUS94850.1"/>
    </source>
</evidence>
<organism evidence="1 2">
    <name type="scientific">Trichormus variabilis SAG 1403-4b</name>
    <dbReference type="NCBI Taxonomy" id="447716"/>
    <lineage>
        <taxon>Bacteria</taxon>
        <taxon>Bacillati</taxon>
        <taxon>Cyanobacteriota</taxon>
        <taxon>Cyanophyceae</taxon>
        <taxon>Nostocales</taxon>
        <taxon>Nostocaceae</taxon>
        <taxon>Trichormus</taxon>
    </lineage>
</organism>
<evidence type="ECO:0000313" key="2">
    <source>
        <dbReference type="Proteomes" id="UP000276103"/>
    </source>
</evidence>
<evidence type="ECO:0008006" key="3">
    <source>
        <dbReference type="Google" id="ProtNLM"/>
    </source>
</evidence>
<dbReference type="Gene3D" id="3.40.1050.10">
    <property type="entry name" value="Carbonic anhydrase"/>
    <property type="match status" value="1"/>
</dbReference>
<dbReference type="InterPro" id="IPR036874">
    <property type="entry name" value="Carbonic_anhydrase_sf"/>
</dbReference>
<gene>
    <name evidence="1" type="ORF">DSM107003_35270</name>
</gene>
<accession>A0A433ULY8</accession>
<dbReference type="Proteomes" id="UP000276103">
    <property type="component" value="Unassembled WGS sequence"/>
</dbReference>
<dbReference type="EMBL" id="RSCM01000012">
    <property type="protein sequence ID" value="RUS94850.1"/>
    <property type="molecule type" value="Genomic_DNA"/>
</dbReference>
<comment type="caution">
    <text evidence="1">The sequence shown here is derived from an EMBL/GenBank/DDBJ whole genome shotgun (WGS) entry which is preliminary data.</text>
</comment>